<dbReference type="InterPro" id="IPR032096">
    <property type="entry name" value="DUF4815"/>
</dbReference>
<dbReference type="KEGG" id="vg:26640145"/>
<evidence type="ECO:0000313" key="2">
    <source>
        <dbReference type="EMBL" id="AIR93430.1"/>
    </source>
</evidence>
<keyword evidence="3" id="KW-1185">Reference proteome</keyword>
<dbReference type="Pfam" id="PF16075">
    <property type="entry name" value="DUF4815"/>
    <property type="match status" value="2"/>
</dbReference>
<dbReference type="GeneID" id="26640145"/>
<reference evidence="3" key="1">
    <citation type="submission" date="2014-08" db="EMBL/GenBank/DDBJ databases">
        <authorList>
            <person name="Edwards T."/>
        </authorList>
    </citation>
    <scope>NUCLEOTIDE SEQUENCE [LARGE SCALE GENOMIC DNA]</scope>
</reference>
<feature type="domain" description="DUF4815" evidence="1">
    <location>
        <begin position="1079"/>
        <end position="1319"/>
    </location>
</feature>
<dbReference type="RefSeq" id="YP_009213601.1">
    <property type="nucleotide sequence ID" value="NC_028955.1"/>
</dbReference>
<organism evidence="2 3">
    <name type="scientific">Prochlorococcus phage P-TIM68</name>
    <dbReference type="NCBI Taxonomy" id="1542477"/>
    <lineage>
        <taxon>Viruses</taxon>
        <taxon>Duplodnaviria</taxon>
        <taxon>Heunggongvirae</taxon>
        <taxon>Uroviricota</taxon>
        <taxon>Caudoviricetes</taxon>
        <taxon>Pantevenvirales</taxon>
        <taxon>Kyanoviridae</taxon>
        <taxon>Haifavirus</taxon>
        <taxon>Haifavirus tim68</taxon>
    </lineage>
</organism>
<protein>
    <submittedName>
        <fullName evidence="2">Putative neck protein</fullName>
    </submittedName>
</protein>
<dbReference type="Proteomes" id="UP000207741">
    <property type="component" value="Segment"/>
</dbReference>
<evidence type="ECO:0000259" key="1">
    <source>
        <dbReference type="Pfam" id="PF16075"/>
    </source>
</evidence>
<feature type="domain" description="DUF4815" evidence="1">
    <location>
        <begin position="182"/>
        <end position="391"/>
    </location>
</feature>
<name>A0A0K0KVG1_9CAUD</name>
<evidence type="ECO:0000313" key="3">
    <source>
        <dbReference type="Proteomes" id="UP000207741"/>
    </source>
</evidence>
<sequence length="2624" mass="284487">MPQETNLNVAPYFDDFEPSSNYYKVLYKPGFPVQARELTTMQSVLQNQIEDMGNHLFREGAKVIPGGSQFKNQFFGIQVDSEFLGVPITLYLDQLIGKKIQGASSGVSATVITYITDEESERGNCTLYLAYRGSGVNNDVNTFLDNEILQTTEDISFSTTFIAAGEGFASTISSGAAVIGMAFKMSAGVYFLRGYFVDVADEVLILDQYNNTSSHRIGFKIREDIISADIDPSLSDNAKGFNNFTAPGADRLRITATLARKDIDELNDENFVQLTEVVNGALEKDTVRSEYNHLADELARRTYDESGNYYCRDFTTSVRECLNDGVGNRGLYTEGQITEQGNEPTDDLMVFKVSPGKAYIRGYYVELLRANNFDVVKPRSVKTLKDQSLNFGFGPSFELNNVTGSPTLGFNNSNTISLRSERVGSEKRPSSTHITGPADGANRVVDAGHVGAAGSEIGVARLYDFALESGSYNTQNAATNQWDIALWDLQMYTTFQVNTPVTLSIPTHIKGQSSGATGFLRYSCVGTGFTAYDVKGTFFPGERLSFNGINDDDRFTVDIHNYEISDIGSLYGSVGVATFTGDLIPKKVISFGGGTVGAASSNATFPSGFSVVRSAGDTFAGIVTTNDLIRYKRSNKDLVTLNKVIGVTDTTLTVVGVNTVTGVADGGIPTSQEDVSNLEVVGSEIQRTLGSGNKSDNESLYSVVPKKNVQFVDLVNSNIVIRRQFDVTITNSKTSVVNADDREVFLPFDEERYVLIDTLGNTIAIDSSKLELTNASASARFVGLSVASGNAKLIATLRKSNITSKTKIKKVSENVDIIRSADSSSGIGGTTLNDGLTFGNFAFGTRVQDNIISLNVPDVVKIFGIFESNDLNDAESPSLNMGSMDGPNSNTNDLVIGERFVGQSSGAVGVYLTRNSDIGIGFIYLNNAVFEPSEVVKFKDSNVTAIVTIVNVGSSNITQNFTFQTGQVGAFYGISNISRKPEISAPSRRLKIYYSRGTYDTSDTGDVTTVNSYGGFDYGKEITSVNGNRLSDLVDARPVVGTYTVAEGARSPFEFFGRDFDDSGNGGARHSSKNILASDESMSVGFNYYLPRADRVYLDKSGTLQVVYGTPADEPRLPPEINGAMNIANVFSPAYLYKTTDAKVKFIQYKRYQMSDIAKLEQRIKNIEYYTSLNTVESDILNKFIPDGNGLNRFKSGIFVDNFTDLKPQDTSAGVRNSIDKKEGILRPSHYSTAINMQVGSNAIQGIGDGLATDSKFASISGSNVKRTGQLITLDYDEVLYKFQPYATRVENVTPFLVMFYRGTIDLEPDTDIWIDVTKMQPNDIMMEGSFEGVAEALQAEITTAADGSRMGVSPVEWNSWETVGVNMDLGLSNNQQTFQNSTGNSNNRAVQGLLDGINVGNQQILDPSDSVVNNITATGGVSLQQQRTGSQRTVIEQIDTASLGSRVVSRDIVHFMRSRDIQFTARSMKAYNRVYAFFDAVDVTKFCVPKLIEIEMISGTFSVSETVTGRMPSSLQGQINNRNAIPFITFRVAQSRHKFGPHNNSTDQYVLDPYEKNNIPNNYSGSSTLLNVDTLSLANDDTPQFEGYIATGMILRGGSSGARARVTNVRLVPDVNGTLIGSFHVPDSASSSNPIFETGTSTFRLTGSPTNSKIKGTFDTSAEEAFYSQGSVDATQESTLSMRNAKVLTSNFQDEQTIGGTSQSNTIQTVSGFDVVTNVTQEVTEITNITNVTNVTRVTQVIRESGENEDDDPLAQTFSVNDDTGIFVTSCDIYFQQKDDEVPVEFQLRTTQLGTPTETILPYTQIFKNPDEVNLSEDGSVPTKFTFKSPVYLEPKTEYCIVLKSHVTNYKAWIARLGEADVRTLGTEAGQVLVSKQPTLGSLFKSQNASVWTPSQYEDLKYDLFRADFKSEGSVSFYNPKLPEKLEDLPDKGITFKPNKVRVGLGVTYAQTGTLPSAAGVTLEALKVGNTVYQSSANTINVETDPHGTLVGFAGSIRSTKGLAYTAIGNLGTGTSLPITNAGIGYTPLGTQVPGSSTADFTFANVSATTVTGLGQNAKFDIHIKDGVAIAATCVNGGSGYTAGDVLTATLGDGNGDGLRITVESDNIEAFNELVLTDVQGDFDTSASAKSLRYVDSTLGIGTVINHAGGSPIDVKPISTTVSDGDDGLHMKIRMKNHGMYNSINKVKIAGVESDTGSTAITQNYSRTSTANLGVLVGSGFTTFEGLTVGAAQTGYARIEDEVIGYTGVSGNTLTGITRGIDGTPQESHENTDRIVKYEFGGISLRRINKIHDLQDVTIANDPLGVDFYHIKIDTASDGVNRSSAQYDPTDASTKLPLKIRTNGLGGGPEARSTYNIPYSIIIPKFELLNPSGTTIAAKLRTVTGGTVNGTEPAFVDQGFANVNMHEPNYFSSVRQVASQVNEDAYLSNLPANKSLSMLMSMSSSDRRLSPMINLDHAAMTFINNRINKPVANYEDDLRVNSVREDPDRFFYITKNVVLENPATSLEVIIDGYVPDLCDLRVFYAINQDKKLDDVIFTPFPGFKNLNTNGDVITQTKSDGSSNLNVPKVDQYMQTPSVDLFKEYNYATSDLSPFASFRIKIVGTSTNAAVVPQLRNLRVTALA</sequence>
<dbReference type="EMBL" id="KM359505">
    <property type="protein sequence ID" value="AIR93430.1"/>
    <property type="molecule type" value="Genomic_DNA"/>
</dbReference>
<accession>A0A0K0KVG1</accession>
<proteinExistence type="predicted"/>